<comment type="caution">
    <text evidence="2">The sequence shown here is derived from an EMBL/GenBank/DDBJ whole genome shotgun (WGS) entry which is preliminary data.</text>
</comment>
<dbReference type="Proteomes" id="UP000541444">
    <property type="component" value="Unassembled WGS sequence"/>
</dbReference>
<organism evidence="2 3">
    <name type="scientific">Kingdonia uniflora</name>
    <dbReference type="NCBI Taxonomy" id="39325"/>
    <lineage>
        <taxon>Eukaryota</taxon>
        <taxon>Viridiplantae</taxon>
        <taxon>Streptophyta</taxon>
        <taxon>Embryophyta</taxon>
        <taxon>Tracheophyta</taxon>
        <taxon>Spermatophyta</taxon>
        <taxon>Magnoliopsida</taxon>
        <taxon>Ranunculales</taxon>
        <taxon>Circaeasteraceae</taxon>
        <taxon>Kingdonia</taxon>
    </lineage>
</organism>
<reference evidence="2 3" key="1">
    <citation type="journal article" date="2020" name="IScience">
        <title>Genome Sequencing of the Endangered Kingdonia uniflora (Circaeasteraceae, Ranunculales) Reveals Potential Mechanisms of Evolutionary Specialization.</title>
        <authorList>
            <person name="Sun Y."/>
            <person name="Deng T."/>
            <person name="Zhang A."/>
            <person name="Moore M.J."/>
            <person name="Landis J.B."/>
            <person name="Lin N."/>
            <person name="Zhang H."/>
            <person name="Zhang X."/>
            <person name="Huang J."/>
            <person name="Zhang X."/>
            <person name="Sun H."/>
            <person name="Wang H."/>
        </authorList>
    </citation>
    <scope>NUCLEOTIDE SEQUENCE [LARGE SCALE GENOMIC DNA]</scope>
    <source>
        <strain evidence="2">TB1705</strain>
        <tissue evidence="2">Leaf</tissue>
    </source>
</reference>
<dbReference type="EMBL" id="JACGCM010002460">
    <property type="protein sequence ID" value="KAF6139654.1"/>
    <property type="molecule type" value="Genomic_DNA"/>
</dbReference>
<keyword evidence="3" id="KW-1185">Reference proteome</keyword>
<feature type="compositionally biased region" description="Basic residues" evidence="1">
    <location>
        <begin position="15"/>
        <end position="35"/>
    </location>
</feature>
<accession>A0A7J7LAV6</accession>
<name>A0A7J7LAV6_9MAGN</name>
<proteinExistence type="predicted"/>
<feature type="compositionally biased region" description="Basic and acidic residues" evidence="1">
    <location>
        <begin position="36"/>
        <end position="47"/>
    </location>
</feature>
<evidence type="ECO:0000313" key="2">
    <source>
        <dbReference type="EMBL" id="KAF6139654.1"/>
    </source>
</evidence>
<protein>
    <submittedName>
        <fullName evidence="2">Uncharacterized protein</fullName>
    </submittedName>
</protein>
<dbReference type="Gene3D" id="3.30.40.10">
    <property type="entry name" value="Zinc/RING finger domain, C3HC4 (zinc finger)"/>
    <property type="match status" value="1"/>
</dbReference>
<dbReference type="OrthoDB" id="1906820at2759"/>
<sequence length="164" mass="18263">MGEAEEKEQEATSSQRRRGSKMGKIDKRKGRNHKMGRIDKKPQREKPSATPNNSNKSKSSGKMQPVESEVQTKGGLKDNDDSGEDEEEEEQGATLCVACEDNYGGDEFWICCDISRASSRRFSSSEEGEALVVLSGILWAQERESQRMIIETDAATIYSFCKTA</sequence>
<dbReference type="AlphaFoldDB" id="A0A7J7LAV6"/>
<gene>
    <name evidence="2" type="ORF">GIB67_033658</name>
</gene>
<evidence type="ECO:0000313" key="3">
    <source>
        <dbReference type="Proteomes" id="UP000541444"/>
    </source>
</evidence>
<feature type="region of interest" description="Disordered" evidence="1">
    <location>
        <begin position="1"/>
        <end position="92"/>
    </location>
</feature>
<feature type="compositionally biased region" description="Acidic residues" evidence="1">
    <location>
        <begin position="81"/>
        <end position="91"/>
    </location>
</feature>
<feature type="compositionally biased region" description="Low complexity" evidence="1">
    <location>
        <begin position="52"/>
        <end position="62"/>
    </location>
</feature>
<dbReference type="InterPro" id="IPR013083">
    <property type="entry name" value="Znf_RING/FYVE/PHD"/>
</dbReference>
<evidence type="ECO:0000256" key="1">
    <source>
        <dbReference type="SAM" id="MobiDB-lite"/>
    </source>
</evidence>